<sequence>MTDEQPTVLVVDDEPELTDLYATWLESGYDVRTAYGGPEAVERLNEDIDVALVDRLMPQTSGDEVLDHVRAADYDCRVAMVTSVEPDFDIIDLSFDEYAVKPVRKDELESVVEALVARSEYDSQVQRLFALASKRAALRAEKADEKLEQSDAYQQLTADIDQLQSELEATLSQLDARDLEAEMQRLIA</sequence>
<keyword evidence="1 2" id="KW-0597">Phosphoprotein</keyword>
<evidence type="ECO:0000256" key="2">
    <source>
        <dbReference type="PROSITE-ProRule" id="PRU00169"/>
    </source>
</evidence>
<reference evidence="5 6" key="1">
    <citation type="journal article" date="2005" name="Genome Res.">
        <title>Living with two extremes: conclusions from the genome sequence of Natronomonas pharaonis.</title>
        <authorList>
            <person name="Falb M."/>
            <person name="Pfeiffer F."/>
            <person name="Palm P."/>
            <person name="Rodewald K."/>
            <person name="Hickmann V."/>
            <person name="Tittor J."/>
            <person name="Oesterhelt D."/>
        </authorList>
    </citation>
    <scope>NUCLEOTIDE SEQUENCE [LARGE SCALE GENOMIC DNA]</scope>
    <source>
        <strain evidence="6">ATCC 35678 / DSM 2160 / CIP 103997 / JCM 8858 / NBRC 14720 / NCIMB 2260 / Gabara</strain>
    </source>
</reference>
<dbReference type="eggNOG" id="arCOG02597">
    <property type="taxonomic scope" value="Archaea"/>
</dbReference>
<dbReference type="PANTHER" id="PTHR44591">
    <property type="entry name" value="STRESS RESPONSE REGULATOR PROTEIN 1"/>
    <property type="match status" value="1"/>
</dbReference>
<dbReference type="SMART" id="SM00448">
    <property type="entry name" value="REC"/>
    <property type="match status" value="1"/>
</dbReference>
<dbReference type="InterPro" id="IPR013971">
    <property type="entry name" value="HalX_domain"/>
</dbReference>
<dbReference type="InterPro" id="IPR050595">
    <property type="entry name" value="Bact_response_regulator"/>
</dbReference>
<dbReference type="InterPro" id="IPR011006">
    <property type="entry name" value="CheY-like_superfamily"/>
</dbReference>
<dbReference type="GeneID" id="3700741"/>
<dbReference type="Pfam" id="PF00072">
    <property type="entry name" value="Response_reg"/>
    <property type="match status" value="1"/>
</dbReference>
<feature type="modified residue" description="4-aspartylphosphate" evidence="2">
    <location>
        <position position="54"/>
    </location>
</feature>
<dbReference type="Pfam" id="PF08663">
    <property type="entry name" value="HalX"/>
    <property type="match status" value="1"/>
</dbReference>
<dbReference type="InterPro" id="IPR001789">
    <property type="entry name" value="Sig_transdc_resp-reg_receiver"/>
</dbReference>
<evidence type="ECO:0000259" key="4">
    <source>
        <dbReference type="PROSITE" id="PS50110"/>
    </source>
</evidence>
<dbReference type="AlphaFoldDB" id="A0A1U7ET93"/>
<protein>
    <submittedName>
        <fullName evidence="5">Receiver box response regulator</fullName>
    </submittedName>
</protein>
<keyword evidence="6" id="KW-1185">Reference proteome</keyword>
<dbReference type="PROSITE" id="PS50110">
    <property type="entry name" value="RESPONSE_REGULATORY"/>
    <property type="match status" value="1"/>
</dbReference>
<dbReference type="EnsemblBacteria" id="CAI48105">
    <property type="protein sequence ID" value="CAI48105"/>
    <property type="gene ID" value="NP_0028A"/>
</dbReference>
<organism evidence="5 6">
    <name type="scientific">Natronomonas pharaonis (strain ATCC 35678 / DSM 2160 / CIP 103997 / JCM 8858 / NBRC 14720 / NCIMB 2260 / Gabara)</name>
    <name type="common">Halobacterium pharaonis</name>
    <dbReference type="NCBI Taxonomy" id="348780"/>
    <lineage>
        <taxon>Archaea</taxon>
        <taxon>Methanobacteriati</taxon>
        <taxon>Methanobacteriota</taxon>
        <taxon>Stenosarchaea group</taxon>
        <taxon>Halobacteria</taxon>
        <taxon>Halobacteriales</taxon>
        <taxon>Natronomonadaceae</taxon>
        <taxon>Natronomonas</taxon>
    </lineage>
</organism>
<dbReference type="Gene3D" id="3.40.50.2300">
    <property type="match status" value="1"/>
</dbReference>
<feature type="domain" description="Response regulatory" evidence="4">
    <location>
        <begin position="7"/>
        <end position="116"/>
    </location>
</feature>
<keyword evidence="3" id="KW-0175">Coiled coil</keyword>
<gene>
    <name evidence="5" type="ordered locus">NP_0028A</name>
</gene>
<dbReference type="EMBL" id="CR936257">
    <property type="protein sequence ID" value="CAI48105.1"/>
    <property type="molecule type" value="Genomic_DNA"/>
</dbReference>
<dbReference type="RefSeq" id="WP_011321744.1">
    <property type="nucleotide sequence ID" value="NC_007426.1"/>
</dbReference>
<dbReference type="GO" id="GO:0000160">
    <property type="term" value="P:phosphorelay signal transduction system"/>
    <property type="evidence" value="ECO:0007669"/>
    <property type="project" value="InterPro"/>
</dbReference>
<evidence type="ECO:0000313" key="6">
    <source>
        <dbReference type="Proteomes" id="UP000002698"/>
    </source>
</evidence>
<evidence type="ECO:0000313" key="5">
    <source>
        <dbReference type="EMBL" id="CAI48105.1"/>
    </source>
</evidence>
<accession>A0A1U7ET93</accession>
<dbReference type="OrthoDB" id="86314at2157"/>
<dbReference type="SUPFAM" id="SSF52172">
    <property type="entry name" value="CheY-like"/>
    <property type="match status" value="1"/>
</dbReference>
<feature type="coiled-coil region" evidence="3">
    <location>
        <begin position="146"/>
        <end position="180"/>
    </location>
</feature>
<dbReference type="HOGENOM" id="CLU_114810_0_0_2"/>
<evidence type="ECO:0000256" key="3">
    <source>
        <dbReference type="SAM" id="Coils"/>
    </source>
</evidence>
<dbReference type="PANTHER" id="PTHR44591:SF3">
    <property type="entry name" value="RESPONSE REGULATORY DOMAIN-CONTAINING PROTEIN"/>
    <property type="match status" value="1"/>
</dbReference>
<proteinExistence type="predicted"/>
<dbReference type="KEGG" id="nph:NP_0028A"/>
<evidence type="ECO:0000256" key="1">
    <source>
        <dbReference type="ARBA" id="ARBA00022553"/>
    </source>
</evidence>
<name>A0A1U7ET93_NATPD</name>
<dbReference type="Proteomes" id="UP000002698">
    <property type="component" value="Chromosome"/>
</dbReference>